<evidence type="ECO:0000313" key="3">
    <source>
        <dbReference type="Proteomes" id="UP001295794"/>
    </source>
</evidence>
<comment type="caution">
    <text evidence="2">The sequence shown here is derived from an EMBL/GenBank/DDBJ whole genome shotgun (WGS) entry which is preliminary data.</text>
</comment>
<gene>
    <name evidence="2" type="ORF">MYCIT1_LOCUS19999</name>
</gene>
<dbReference type="Proteomes" id="UP001295794">
    <property type="component" value="Unassembled WGS sequence"/>
</dbReference>
<dbReference type="EMBL" id="CAVNYO010000397">
    <property type="protein sequence ID" value="CAK5273467.1"/>
    <property type="molecule type" value="Genomic_DNA"/>
</dbReference>
<feature type="non-terminal residue" evidence="2">
    <location>
        <position position="111"/>
    </location>
</feature>
<dbReference type="AlphaFoldDB" id="A0AAD2HG20"/>
<reference evidence="2" key="1">
    <citation type="submission" date="2023-11" db="EMBL/GenBank/DDBJ databases">
        <authorList>
            <person name="De Vega J J."/>
            <person name="De Vega J J."/>
        </authorList>
    </citation>
    <scope>NUCLEOTIDE SEQUENCE</scope>
</reference>
<sequence length="111" mass="12049">MPDKRKLATRIAGITRTANLRHAETVPLELSSSKRDAAWSGPSPGESLGYRNLTSVSSRCRALRIKESVTRKRTKANANSNSVFISQGLREGASGRTRMSCSANVNVRTTS</sequence>
<accession>A0AAD2HG20</accession>
<proteinExistence type="predicted"/>
<name>A0AAD2HG20_9AGAR</name>
<keyword evidence="3" id="KW-1185">Reference proteome</keyword>
<evidence type="ECO:0000256" key="1">
    <source>
        <dbReference type="SAM" id="MobiDB-lite"/>
    </source>
</evidence>
<protein>
    <submittedName>
        <fullName evidence="2">Uncharacterized protein</fullName>
    </submittedName>
</protein>
<organism evidence="2 3">
    <name type="scientific">Mycena citricolor</name>
    <dbReference type="NCBI Taxonomy" id="2018698"/>
    <lineage>
        <taxon>Eukaryota</taxon>
        <taxon>Fungi</taxon>
        <taxon>Dikarya</taxon>
        <taxon>Basidiomycota</taxon>
        <taxon>Agaricomycotina</taxon>
        <taxon>Agaricomycetes</taxon>
        <taxon>Agaricomycetidae</taxon>
        <taxon>Agaricales</taxon>
        <taxon>Marasmiineae</taxon>
        <taxon>Mycenaceae</taxon>
        <taxon>Mycena</taxon>
    </lineage>
</organism>
<feature type="region of interest" description="Disordered" evidence="1">
    <location>
        <begin position="29"/>
        <end position="51"/>
    </location>
</feature>
<evidence type="ECO:0000313" key="2">
    <source>
        <dbReference type="EMBL" id="CAK5273467.1"/>
    </source>
</evidence>